<feature type="transmembrane region" description="Helical" evidence="8">
    <location>
        <begin position="929"/>
        <end position="950"/>
    </location>
</feature>
<dbReference type="CDD" id="cd03263">
    <property type="entry name" value="ABC_subfamily_A"/>
    <property type="match status" value="2"/>
</dbReference>
<dbReference type="FunFam" id="3.40.50.300:FF:001592">
    <property type="entry name" value="ATP-binding cassette protein subfamily A, member 6"/>
    <property type="match status" value="1"/>
</dbReference>
<dbReference type="PANTHER" id="PTHR19229">
    <property type="entry name" value="ATP-BINDING CASSETTE TRANSPORTER SUBFAMILY A ABCA"/>
    <property type="match status" value="1"/>
</dbReference>
<evidence type="ECO:0000256" key="6">
    <source>
        <dbReference type="ARBA" id="ARBA00023136"/>
    </source>
</evidence>
<feature type="compositionally biased region" description="Basic and acidic residues" evidence="7">
    <location>
        <begin position="2667"/>
        <end position="2678"/>
    </location>
</feature>
<evidence type="ECO:0000256" key="5">
    <source>
        <dbReference type="ARBA" id="ARBA00022989"/>
    </source>
</evidence>
<keyword evidence="2 8" id="KW-0812">Transmembrane</keyword>
<dbReference type="Proteomes" id="UP000673552">
    <property type="component" value="Unassembled WGS sequence"/>
</dbReference>
<sequence length="2710" mass="292867">MHASRPGDRRDSATGEEGFVMDEPPVLRARRASAAEAATAPSAVGQQSFARSPLSPEASATATAGPAAPEREARRSPRSSSTMPQPTRRVHTVSPSALRRSEAGAGYYGGLPPPTAASVARANMPSAAADDNGGDGDGSSRQQSLMNPSAFTHGLPSPNGRCAEPSAGQSQGRGYSHEAPPRVKCELQYRRIEMGPTGWSADLFSREPADSPVSGGASAGRGGRRPSVQRAKGAEQKRPAGPGGFPSPAQPTLLDHGQQQARLDTGGGAVTAVFATATRDGLPGGLAGDRALMPPLASAAHVTGGALPPAARSTEPAPPQPTTPPTAAALVSASRAECSLDTSAATSPLAQFDNTLNADSRRWARPDESSIGPGSDAMHKVSRWSSNCAVGGGRRGAEADAANSVTATCSRSGSPLTGDADDLDGAYDGVAPAPGRGRGHDGRARAHEVYTSSLRDPFGYRGAVECRNAESASFAASDAPSTLDGGDGLRNRAAGGTGQPQKNVGTWLDQLGATLWRDTLERRRRWVSVMLEIAIPLVCTACAVVLWAAFGVATSPGYSRLSSIGDRGYNFRPGRYLASLCYNETWLGQPNFVDGLLPCQKLVDSGLSVTCNSLGEETLPVKGLCYTHGGRAVGAFVDGVRDGLSQVMPLDDIIAYQWLAKKLSRNFSAARSLLVGAGLAANSRFSAIQSSGKLYFAPRANVPEDMLSFLSAYSRLFQYVYNDTFDTVEAAHRVIRSGARGPTWALVNIRRLDESGLDLSIEMDATALPRFEVMIDKAYPGGPSFDRSDVYYASGYPSLMDTLIKYYITSLFAAGATRAEVEGIRDLARRRAAQQQRAAPSGRVDVALTTRELFDAVRATQEPVGDDGEPFARAAELGEFRATWTPQKASRILATNAALREQADFTMFLGGMPWVPFQRNQVLTSANTILGFVIVLAFLYPVSQLTRRLVLEKERRVREATLIMGLRSAPLWCSWLLHSVALMFTISFAMTLLMRATFVTKSDAFSVLLVIFLFALTCVPLSGLLAAFFSTSRTAALMTPLIYFAISLMLFAMRTAQPAVYVGLSIFSPTCFALIMQNVLSRESGDGFSAFIFRDGSDNPNTATLLGILAADFCLYLVLMFYLDAVLPKSAGVARHPLFFLRGPIRHCRRKRRVTQRQLRSGMVEQHAAQPSWGPKRGGYAAGVEASDTDDGWCCTGCSAASKADDEDLGSGEDARDPNGVHEAETFAPEQLSVRVVGLRKFFRRGGRRFAAVRNFCWQIPNAGISVLLGHNGAGKSTVMNMMTGMLYPDGGDCYIDGHSVRFDLARARQEIGYCPQHNILWPELSCREHLEFFARLKGMRGAALEDAVVHTLKEVDLLPKQNDPSRALSGGMKRKLSVAIAFVGGSSLVLLDEPTAGMDVAARRHTWGLLLRMSRSHSVLLTTHFMDEADLLGDRVAIMSRGHLKCAGSSLFLKSRLGLGYNISISADILLDARELDAFLQQHVPQAERLASSGGEFSYRLPARQVELFPNLLGALDTVGPMIGIRGYAISPTTLEEIFITIAHDAAEDDERRARAKQEAYRASDSAAAKTGYLSSLWNRLRWWWWCCCWGGGKGHSGHTFRDGLDLDSNDVGDGEVGRVAYGDPHSGCPPGDNRGRTPVSAEYSTLERSASPMPHHSGAVTTMVERSPSFSCPTAVGYAAGDNSGNSSASESRTAAECSCGPARPTKSAVPKAVSCAARENADGGRERALSAAGAAATSTSTSAEDTEHTMPRVLAPLRSPVDIIWNCEISFSAVTVSLLQTEAMARKRFYNLKRDRKMLCFQIICPVACVLVAMLLSMARVYSVRELAMNTSNYPYYTLWDTTGCAGSLNITSEEVASVAPRQRMRDLNIANMSDFYFYLQDEWYAHGDVGKYSSVVCGDPVAAMLPSVGRRSLVLLTNYSAYHELPIAMVNIYNLFLKKIRGPSAFITLSAAKLPSMSESASEDSIRRLLMGIIIMVPFTFLPSNYVSWVVKERECKSRHLQDICGLRYLIYWGANFAFDFAAYVITMLLVVAIFAIFQRREFVGDDTIGATLTLLSVFGVCSIGTAYLAQFAFATHSSAQIVVMAVGFISGFFLVIVVFVLQLLPKTQGAANEMRKAFRVFPTYAVGEGIVNLALLSHFQMSHPRLTALSMDTIGWPCVYMAVEGPLFLMLTLVIDHPYWRLKRRLRGYDANGDAAALSQAYRRAQRASSGKEGEGDAGPRPPHGDGCAGAVEDVDEDSDVEDERVEVRRRMEAYRADLMRQESLYRSGAVAEPISYGLTQEGAAESSFGGVQGCEWSAPIIDAVAVVGLHKRYDSGKVAVQDLTFGVVPGEVFGLLGTNGAGKTTTMSIMCQEFYPTAGRVYVCGYDIVSESRDALQCIGYCPQFDATLDLLTVEEHLRVFAGIRGVTREQQEDVVRALLQLTGLCEYANTTSAALSGGNRRKLSVALSLIGGPPVVVFDEPSAGMDPVARRDMWTSIQAIKHRCSIVLCTHHLEEVEALADCVAIMVDGRLRCIGSKVHLKQKYGSGFEMVLRVQPPSALTGASATTADRETRDRAAEEAVKARLIHFVTTTFPSSRLTEVRGKRLAFMLPRDTNLPTVFQAVQAHREALCISDYTVSQTSIEQIFLRVSAEAKEAENVRAALAERQRNAEHALQLRREELRRKREGDRAGHCTASPAACKADGQAPKRGECDEEAAQPRGRL</sequence>
<feature type="region of interest" description="Disordered" evidence="7">
    <location>
        <begin position="1622"/>
        <end position="1660"/>
    </location>
</feature>
<feature type="region of interest" description="Disordered" evidence="7">
    <location>
        <begin position="393"/>
        <end position="445"/>
    </location>
</feature>
<dbReference type="InterPro" id="IPR003593">
    <property type="entry name" value="AAA+_ATPase"/>
</dbReference>
<feature type="region of interest" description="Disordered" evidence="7">
    <location>
        <begin position="1729"/>
        <end position="1751"/>
    </location>
</feature>
<feature type="transmembrane region" description="Helical" evidence="8">
    <location>
        <begin position="1005"/>
        <end position="1028"/>
    </location>
</feature>
<feature type="region of interest" description="Disordered" evidence="7">
    <location>
        <begin position="2667"/>
        <end position="2710"/>
    </location>
</feature>
<gene>
    <name evidence="10" type="ORF">LSCM1_08249</name>
</gene>
<evidence type="ECO:0000256" key="8">
    <source>
        <dbReference type="SAM" id="Phobius"/>
    </source>
</evidence>
<dbReference type="GeneID" id="92518096"/>
<feature type="transmembrane region" description="Helical" evidence="8">
    <location>
        <begin position="2086"/>
        <end position="2110"/>
    </location>
</feature>
<feature type="transmembrane region" description="Helical" evidence="8">
    <location>
        <begin position="2122"/>
        <end position="2144"/>
    </location>
</feature>
<comment type="subcellular location">
    <subcellularLocation>
        <location evidence="1">Membrane</location>
        <topology evidence="1">Multi-pass membrane protein</topology>
    </subcellularLocation>
</comment>
<evidence type="ECO:0000256" key="2">
    <source>
        <dbReference type="ARBA" id="ARBA00022692"/>
    </source>
</evidence>
<keyword evidence="5 8" id="KW-1133">Transmembrane helix</keyword>
<feature type="transmembrane region" description="Helical" evidence="8">
    <location>
        <begin position="1973"/>
        <end position="1995"/>
    </location>
</feature>
<dbReference type="GO" id="GO:0016020">
    <property type="term" value="C:membrane"/>
    <property type="evidence" value="ECO:0007669"/>
    <property type="project" value="UniProtKB-SubCell"/>
</dbReference>
<feature type="compositionally biased region" description="Low complexity" evidence="7">
    <location>
        <begin position="426"/>
        <end position="435"/>
    </location>
</feature>
<keyword evidence="6 8" id="KW-0472">Membrane</keyword>
<feature type="transmembrane region" description="Helical" evidence="8">
    <location>
        <begin position="2054"/>
        <end position="2074"/>
    </location>
</feature>
<dbReference type="Pfam" id="PF00005">
    <property type="entry name" value="ABC_tran"/>
    <property type="match status" value="2"/>
</dbReference>
<dbReference type="SMART" id="SM00382">
    <property type="entry name" value="AAA"/>
    <property type="match status" value="2"/>
</dbReference>
<evidence type="ECO:0000256" key="1">
    <source>
        <dbReference type="ARBA" id="ARBA00004141"/>
    </source>
</evidence>
<feature type="transmembrane region" description="Helical" evidence="8">
    <location>
        <begin position="971"/>
        <end position="993"/>
    </location>
</feature>
<evidence type="ECO:0000313" key="11">
    <source>
        <dbReference type="Proteomes" id="UP000673552"/>
    </source>
</evidence>
<evidence type="ECO:0000259" key="9">
    <source>
        <dbReference type="PROSITE" id="PS50893"/>
    </source>
</evidence>
<keyword evidence="3" id="KW-0547">Nucleotide-binding</keyword>
<feature type="transmembrane region" description="Helical" evidence="8">
    <location>
        <begin position="1035"/>
        <end position="1053"/>
    </location>
</feature>
<evidence type="ECO:0000256" key="7">
    <source>
        <dbReference type="SAM" id="MobiDB-lite"/>
    </source>
</evidence>
<dbReference type="SUPFAM" id="SSF52540">
    <property type="entry name" value="P-loop containing nucleoside triphosphate hydrolases"/>
    <property type="match status" value="2"/>
</dbReference>
<dbReference type="Pfam" id="PF23321">
    <property type="entry name" value="R1_ABCA1"/>
    <property type="match status" value="1"/>
</dbReference>
<dbReference type="FunFam" id="3.40.50.300:FF:000933">
    <property type="entry name" value="ABC transporter A family member 7"/>
    <property type="match status" value="1"/>
</dbReference>
<protein>
    <recommendedName>
        <fullName evidence="9">ABC transporter domain-containing protein</fullName>
    </recommendedName>
</protein>
<proteinExistence type="predicted"/>
<dbReference type="InterPro" id="IPR056264">
    <property type="entry name" value="R2_ABCA1-4-like"/>
</dbReference>
<evidence type="ECO:0000256" key="4">
    <source>
        <dbReference type="ARBA" id="ARBA00022840"/>
    </source>
</evidence>
<feature type="transmembrane region" description="Helical" evidence="8">
    <location>
        <begin position="1101"/>
        <end position="1123"/>
    </location>
</feature>
<reference evidence="11" key="2">
    <citation type="journal article" date="2021" name="Sci. Data">
        <title>Chromosome-scale genome sequencing, assembly and annotation of six genomes from subfamily Leishmaniinae.</title>
        <authorList>
            <person name="Almutairi H."/>
            <person name="Urbaniak M.D."/>
            <person name="Bates M.D."/>
            <person name="Jariyapan N."/>
            <person name="Kwakye-Nuako G."/>
            <person name="Thomaz Soccol V."/>
            <person name="Al-Salem W.S."/>
            <person name="Dillon R.J."/>
            <person name="Bates P.A."/>
            <person name="Gatherer D."/>
        </authorList>
    </citation>
    <scope>NUCLEOTIDE SEQUENCE [LARGE SCALE GENOMIC DNA]</scope>
</reference>
<keyword evidence="11" id="KW-1185">Reference proteome</keyword>
<dbReference type="PROSITE" id="PS50893">
    <property type="entry name" value="ABC_TRANSPORTER_2"/>
    <property type="match status" value="2"/>
</dbReference>
<feature type="region of interest" description="Disordered" evidence="7">
    <location>
        <begin position="198"/>
        <end position="260"/>
    </location>
</feature>
<accession>A0A836H8R6</accession>
<feature type="compositionally biased region" description="Polar residues" evidence="7">
    <location>
        <begin position="141"/>
        <end position="150"/>
    </location>
</feature>
<dbReference type="InterPro" id="IPR013525">
    <property type="entry name" value="ABC2_TM"/>
</dbReference>
<dbReference type="KEGG" id="lmat:92518096"/>
<reference evidence="11" key="1">
    <citation type="journal article" date="2021" name="Microbiol. Resour. Announc.">
        <title>LGAAP: Leishmaniinae Genome Assembly and Annotation Pipeline.</title>
        <authorList>
            <person name="Almutairi H."/>
            <person name="Urbaniak M.D."/>
            <person name="Bates M.D."/>
            <person name="Jariyapan N."/>
            <person name="Kwakye-Nuako G."/>
            <person name="Thomaz-Soccol V."/>
            <person name="Al-Salem W.S."/>
            <person name="Dillon R.J."/>
            <person name="Bates P.A."/>
            <person name="Gatherer D."/>
        </authorList>
    </citation>
    <scope>NUCLEOTIDE SEQUENCE [LARGE SCALE GENOMIC DNA]</scope>
</reference>
<feature type="region of interest" description="Disordered" evidence="7">
    <location>
        <begin position="1159"/>
        <end position="1182"/>
    </location>
</feature>
<feature type="compositionally biased region" description="Basic and acidic residues" evidence="7">
    <location>
        <begin position="1"/>
        <end position="13"/>
    </location>
</feature>
<feature type="region of interest" description="Disordered" evidence="7">
    <location>
        <begin position="360"/>
        <end position="379"/>
    </location>
</feature>
<dbReference type="RefSeq" id="XP_067181611.1">
    <property type="nucleotide sequence ID" value="XM_067325584.1"/>
</dbReference>
<dbReference type="PANTHER" id="PTHR19229:SF262">
    <property type="entry name" value="TRANSPORTER, PUTATIVE-RELATED"/>
    <property type="match status" value="1"/>
</dbReference>
<dbReference type="PROSITE" id="PS00211">
    <property type="entry name" value="ABC_TRANSPORTER_1"/>
    <property type="match status" value="2"/>
</dbReference>
<dbReference type="InterPro" id="IPR026082">
    <property type="entry name" value="ABCA"/>
</dbReference>
<dbReference type="GO" id="GO:0005319">
    <property type="term" value="F:lipid transporter activity"/>
    <property type="evidence" value="ECO:0007669"/>
    <property type="project" value="TreeGrafter"/>
</dbReference>
<keyword evidence="4" id="KW-0067">ATP-binding</keyword>
<evidence type="ECO:0000256" key="3">
    <source>
        <dbReference type="ARBA" id="ARBA00022741"/>
    </source>
</evidence>
<dbReference type="GO" id="GO:0016887">
    <property type="term" value="F:ATP hydrolysis activity"/>
    <property type="evidence" value="ECO:0007669"/>
    <property type="project" value="InterPro"/>
</dbReference>
<feature type="region of interest" description="Disordered" evidence="7">
    <location>
        <begin position="303"/>
        <end position="326"/>
    </location>
</feature>
<comment type="caution">
    <text evidence="10">The sequence shown here is derived from an EMBL/GenBank/DDBJ whole genome shotgun (WGS) entry which is preliminary data.</text>
</comment>
<dbReference type="GO" id="GO:0005524">
    <property type="term" value="F:ATP binding"/>
    <property type="evidence" value="ECO:0007669"/>
    <property type="project" value="UniProtKB-KW"/>
</dbReference>
<feature type="compositionally biased region" description="Acidic residues" evidence="7">
    <location>
        <begin position="2238"/>
        <end position="2250"/>
    </location>
</feature>
<dbReference type="Pfam" id="PF12698">
    <property type="entry name" value="ABC2_membrane_3"/>
    <property type="match status" value="2"/>
</dbReference>
<feature type="region of interest" description="Disordered" evidence="7">
    <location>
        <begin position="1"/>
        <end position="182"/>
    </location>
</feature>
<feature type="transmembrane region" description="Helical" evidence="8">
    <location>
        <begin position="1059"/>
        <end position="1080"/>
    </location>
</feature>
<dbReference type="InterPro" id="IPR017871">
    <property type="entry name" value="ABC_transporter-like_CS"/>
</dbReference>
<dbReference type="InterPro" id="IPR003439">
    <property type="entry name" value="ABC_transporter-like_ATP-bd"/>
</dbReference>
<feature type="compositionally biased region" description="Low complexity" evidence="7">
    <location>
        <begin position="1732"/>
        <end position="1746"/>
    </location>
</feature>
<feature type="region of interest" description="Disordered" evidence="7">
    <location>
        <begin position="2207"/>
        <end position="2250"/>
    </location>
</feature>
<organism evidence="10 11">
    <name type="scientific">Leishmania martiniquensis</name>
    <dbReference type="NCBI Taxonomy" id="1580590"/>
    <lineage>
        <taxon>Eukaryota</taxon>
        <taxon>Discoba</taxon>
        <taxon>Euglenozoa</taxon>
        <taxon>Kinetoplastea</taxon>
        <taxon>Metakinetoplastina</taxon>
        <taxon>Trypanosomatida</taxon>
        <taxon>Trypanosomatidae</taxon>
        <taxon>Leishmaniinae</taxon>
        <taxon>Leishmania</taxon>
    </lineage>
</organism>
<feature type="compositionally biased region" description="Low complexity" evidence="7">
    <location>
        <begin position="32"/>
        <end position="43"/>
    </location>
</feature>
<feature type="compositionally biased region" description="Low complexity" evidence="7">
    <location>
        <begin position="55"/>
        <end position="68"/>
    </location>
</feature>
<feature type="domain" description="ABC transporter" evidence="9">
    <location>
        <begin position="2310"/>
        <end position="2540"/>
    </location>
</feature>
<feature type="transmembrane region" description="Helical" evidence="8">
    <location>
        <begin position="1802"/>
        <end position="1825"/>
    </location>
</feature>
<feature type="transmembrane region" description="Helical" evidence="8">
    <location>
        <begin position="2015"/>
        <end position="2042"/>
    </location>
</feature>
<feature type="domain" description="ABC transporter" evidence="9">
    <location>
        <begin position="1234"/>
        <end position="1467"/>
    </location>
</feature>
<dbReference type="Gene3D" id="3.40.50.300">
    <property type="entry name" value="P-loop containing nucleotide triphosphate hydrolases"/>
    <property type="match status" value="2"/>
</dbReference>
<dbReference type="OrthoDB" id="10255969at2759"/>
<dbReference type="InterPro" id="IPR027417">
    <property type="entry name" value="P-loop_NTPase"/>
</dbReference>
<evidence type="ECO:0000313" key="10">
    <source>
        <dbReference type="EMBL" id="KAG5487934.1"/>
    </source>
</evidence>
<dbReference type="GO" id="GO:0140359">
    <property type="term" value="F:ABC-type transporter activity"/>
    <property type="evidence" value="ECO:0007669"/>
    <property type="project" value="InterPro"/>
</dbReference>
<name>A0A836H8R6_9TRYP</name>
<feature type="region of interest" description="Disordered" evidence="7">
    <location>
        <begin position="477"/>
        <end position="501"/>
    </location>
</feature>
<feature type="compositionally biased region" description="Polar residues" evidence="7">
    <location>
        <begin position="403"/>
        <end position="415"/>
    </location>
</feature>
<dbReference type="EMBL" id="JAFEUZ010000002">
    <property type="protein sequence ID" value="KAG5487934.1"/>
    <property type="molecule type" value="Genomic_DNA"/>
</dbReference>